<keyword evidence="2" id="KW-0472">Membrane</keyword>
<feature type="transmembrane region" description="Helical" evidence="2">
    <location>
        <begin position="173"/>
        <end position="193"/>
    </location>
</feature>
<organism evidence="3 4">
    <name type="scientific">Streptomyces xiamenensis</name>
    <dbReference type="NCBI Taxonomy" id="408015"/>
    <lineage>
        <taxon>Bacteria</taxon>
        <taxon>Bacillati</taxon>
        <taxon>Actinomycetota</taxon>
        <taxon>Actinomycetes</taxon>
        <taxon>Kitasatosporales</taxon>
        <taxon>Streptomycetaceae</taxon>
        <taxon>Streptomyces</taxon>
    </lineage>
</organism>
<keyword evidence="2" id="KW-0812">Transmembrane</keyword>
<feature type="transmembrane region" description="Helical" evidence="2">
    <location>
        <begin position="250"/>
        <end position="267"/>
    </location>
</feature>
<feature type="transmembrane region" description="Helical" evidence="2">
    <location>
        <begin position="302"/>
        <end position="325"/>
    </location>
</feature>
<feature type="transmembrane region" description="Helical" evidence="2">
    <location>
        <begin position="48"/>
        <end position="67"/>
    </location>
</feature>
<dbReference type="STRING" id="408015.SXIM_04700"/>
<evidence type="ECO:0000313" key="3">
    <source>
        <dbReference type="EMBL" id="AKG41854.1"/>
    </source>
</evidence>
<dbReference type="PANTHER" id="PTHR23542">
    <property type="match status" value="1"/>
</dbReference>
<dbReference type="Pfam" id="PF07690">
    <property type="entry name" value="MFS_1"/>
    <property type="match status" value="1"/>
</dbReference>
<dbReference type="AlphaFoldDB" id="A0A0F7FPS8"/>
<proteinExistence type="predicted"/>
<feature type="transmembrane region" description="Helical" evidence="2">
    <location>
        <begin position="279"/>
        <end position="296"/>
    </location>
</feature>
<dbReference type="EMBL" id="CP009922">
    <property type="protein sequence ID" value="AKG41854.1"/>
    <property type="molecule type" value="Genomic_DNA"/>
</dbReference>
<dbReference type="InterPro" id="IPR036259">
    <property type="entry name" value="MFS_trans_sf"/>
</dbReference>
<name>A0A0F7FPS8_9ACTN</name>
<keyword evidence="4" id="KW-1185">Reference proteome</keyword>
<gene>
    <name evidence="3" type="ORF">SXIM_04700</name>
</gene>
<dbReference type="KEGG" id="sxi:SXIM_04700"/>
<feature type="transmembrane region" description="Helical" evidence="2">
    <location>
        <begin position="366"/>
        <end position="385"/>
    </location>
</feature>
<accession>A0A0F7FPS8</accession>
<feature type="region of interest" description="Disordered" evidence="1">
    <location>
        <begin position="401"/>
        <end position="421"/>
    </location>
</feature>
<feature type="transmembrane region" description="Helical" evidence="2">
    <location>
        <begin position="337"/>
        <end position="360"/>
    </location>
</feature>
<evidence type="ECO:0000256" key="1">
    <source>
        <dbReference type="SAM" id="MobiDB-lite"/>
    </source>
</evidence>
<dbReference type="InterPro" id="IPR011701">
    <property type="entry name" value="MFS"/>
</dbReference>
<dbReference type="SUPFAM" id="SSF103473">
    <property type="entry name" value="MFS general substrate transporter"/>
    <property type="match status" value="1"/>
</dbReference>
<dbReference type="GO" id="GO:0022857">
    <property type="term" value="F:transmembrane transporter activity"/>
    <property type="evidence" value="ECO:0007669"/>
    <property type="project" value="InterPro"/>
</dbReference>
<protein>
    <submittedName>
        <fullName evidence="3">Transporter, major facilitator family protein</fullName>
    </submittedName>
</protein>
<keyword evidence="2" id="KW-1133">Transmembrane helix</keyword>
<feature type="compositionally biased region" description="Basic and acidic residues" evidence="1">
    <location>
        <begin position="404"/>
        <end position="421"/>
    </location>
</feature>
<dbReference type="PATRIC" id="fig|408015.6.peg.499"/>
<evidence type="ECO:0000313" key="4">
    <source>
        <dbReference type="Proteomes" id="UP000034034"/>
    </source>
</evidence>
<evidence type="ECO:0000256" key="2">
    <source>
        <dbReference type="SAM" id="Phobius"/>
    </source>
</evidence>
<feature type="transmembrane region" description="Helical" evidence="2">
    <location>
        <begin position="214"/>
        <end position="238"/>
    </location>
</feature>
<dbReference type="Gene3D" id="1.20.1250.20">
    <property type="entry name" value="MFS general substrate transporter like domains"/>
    <property type="match status" value="1"/>
</dbReference>
<dbReference type="PANTHER" id="PTHR23542:SF1">
    <property type="entry name" value="MAJOR FACILITATOR SUPERFAMILY (MFS) PROFILE DOMAIN-CONTAINING PROTEIN"/>
    <property type="match status" value="1"/>
</dbReference>
<sequence>MATGYLDLMRAPHAMRLLGGTLLGRLPNGVAALAVVLFVRAEGGGYGLAGALAAGYGVATAVGQPLLGRLVDLYGQPRILLPAALCSTTAMGSLAVVGIGSPALAIALMVVAGLTTPPLEGALRALWPSVLDHRPERVHRAYALEAVAQEVIFAGGPLIVMLCVAQWSEGAALVIVNAVGLLGALSVAVSGPSRRWRSAPRQAHWLGALRSKGLLALLGGFFFVGTALGAIAVAAVAYADTHGDELVATYLHSGLGVGALLGGLVYGARQWPGEPERRLRLLVAALAVGYLPLALAPSDVVVMTALSVVAGIFLAPALACAFVVIDRHAPIGTVTEAFSWLVTSFGVGAAMGSGAVGPVIEWGSEQAGYVLSGIGGLLALLVLTVTRGVLTSPHPVTVAVAGSENDRNAAPEPRFRTEDRA</sequence>
<dbReference type="HOGENOM" id="CLU_033532_3_1_11"/>
<dbReference type="RefSeq" id="WP_046722797.1">
    <property type="nucleotide sequence ID" value="NZ_CP009922.3"/>
</dbReference>
<dbReference type="Proteomes" id="UP000034034">
    <property type="component" value="Chromosome"/>
</dbReference>
<reference evidence="3" key="1">
    <citation type="submission" date="2019-08" db="EMBL/GenBank/DDBJ databases">
        <title>Complete genome sequence of a mangrove-derived Streptomyces xiamenensis.</title>
        <authorList>
            <person name="Xu J."/>
        </authorList>
    </citation>
    <scope>NUCLEOTIDE SEQUENCE</scope>
    <source>
        <strain evidence="3">318</strain>
    </source>
</reference>